<dbReference type="GO" id="GO:0016887">
    <property type="term" value="F:ATP hydrolysis activity"/>
    <property type="evidence" value="ECO:0007669"/>
    <property type="project" value="InterPro"/>
</dbReference>
<evidence type="ECO:0000256" key="3">
    <source>
        <dbReference type="ARBA" id="ARBA00022528"/>
    </source>
</evidence>
<dbReference type="STRING" id="1314777.A0A164UE44"/>
<feature type="region of interest" description="Disordered" evidence="12">
    <location>
        <begin position="1"/>
        <end position="65"/>
    </location>
</feature>
<evidence type="ECO:0000256" key="8">
    <source>
        <dbReference type="ARBA" id="ARBA00022840"/>
    </source>
</evidence>
<dbReference type="GO" id="GO:0003723">
    <property type="term" value="F:RNA binding"/>
    <property type="evidence" value="ECO:0007669"/>
    <property type="project" value="UniProtKB-KW"/>
</dbReference>
<keyword evidence="7" id="KW-0347">Helicase</keyword>
<dbReference type="GO" id="GO:0003724">
    <property type="term" value="F:RNA helicase activity"/>
    <property type="evidence" value="ECO:0007669"/>
    <property type="project" value="UniProtKB-EC"/>
</dbReference>
<dbReference type="SMART" id="SM00487">
    <property type="entry name" value="DEXDc"/>
    <property type="match status" value="1"/>
</dbReference>
<keyword evidence="6 15" id="KW-0378">Hydrolase</keyword>
<comment type="catalytic activity">
    <reaction evidence="11">
        <text>ATP + H2O = ADP + phosphate + H(+)</text>
        <dbReference type="Rhea" id="RHEA:13065"/>
        <dbReference type="ChEBI" id="CHEBI:15377"/>
        <dbReference type="ChEBI" id="CHEBI:15378"/>
        <dbReference type="ChEBI" id="CHEBI:30616"/>
        <dbReference type="ChEBI" id="CHEBI:43474"/>
        <dbReference type="ChEBI" id="CHEBI:456216"/>
        <dbReference type="EC" id="3.6.4.13"/>
    </reaction>
</comment>
<dbReference type="Pfam" id="PF21010">
    <property type="entry name" value="HA2_C"/>
    <property type="match status" value="1"/>
</dbReference>
<evidence type="ECO:0000259" key="14">
    <source>
        <dbReference type="PROSITE" id="PS51194"/>
    </source>
</evidence>
<sequence>MAKKKKTQLKPVVRGFATTSTPSKSATKEESETESAPANAENEGAQSTSDANQADALNSNAPGLSEGDNFLQGLVDKWQDRTEREIARLIKTIEYDRRLSETLPTVEVDRTLRDQIIELSVTNKATISPEYNNQGSEEKLLPKLAITYGALCRLGFQEALVEDCLQKVHSIEFSDAFHWMCLHCPEEDLEKLSKSDIDSPESHFTRVAELPGPFSTSISHETVYGVQSEVRAAASPLGQSENGSFTPRRPASRTNGTVPPSDNGAEASKLDEAHNSSVDAAKSRSPTPALDVFDLDSDNEYGIFGQLLDEMPTTETDQNGTLVTVRDMGTSKHWNGRLPKLLCAEVVKKIDKYAVLSYHALSVSRAKRAGLEIIWSGGRTERFKMIQVGCHDDIQAEQYIATVALHTLTRGTIGGIKEGNGADFLGTQYRQLPASYRDLWDELEAARVEDQNTKNRLTWAKFRRILESRVYLQPKATARNGKGASDKHTPQKANISIHYPETMSEQIRWEFHNRQASDLYQAMLEQRNRLPIAQYRAEILETMRLNQVFVLSGETGCGKSTQVPAFILEDQLGSGVPCKVYCTEPRRISALSLAHRVSQELGESTTSLGSSGGLVGYAIRLENTISRNTRLAYVTNGIALRMLEKDSSMGSSAFDEITHIIIDEVHERTIESDFLLLLLRKLMEERKDLKIILMSATVEAEKVASYFGGCPILRIPGRTFPVEVRYLEDVLEMTGWSIDEASPLAVRDNYRLARQTKAKLGARDQHALDPALDYDDDGYTMLGERNLKKQYSAQTISTIRLLDERQIPYELIVRLLECLCFEDLDLQQHSGAILIFLPGLGEIKHLNDLLMEHAMFGEEQLFRVYPLHSTISNENQGAVFDIPPLGIRKIVIATNIAETGITIPDITSVIDVGKHREMRFDEKRQISRLTESFIAKSNASQRRGRAGRVQAGVCFCLFTEERHAQMPEYPLPEIMRLSLADLALRIKIMKVELGDSIEHVLSQALDPPNPLNVQRAVNSLIETKALTAKEEITPMGRLLSKLPTDVHLGKFLLIATIFKCLDPALTIAAVLNSKSPFVTPFGMESEAENAKRSFESDDSDFLTISNAFSAWRRVSQNQSGSFTRKFCKTSFLSHQNLQQIEELRQQFLGYLIDSSFIKADTQYIRELNKLRHGRHRNKFVVVPQALDDNTEKAGILEAVLAAAFYPKLLHIDRQSGLLRTVGTNQIASFHPSSVNFGKRADSFARDYLCYFTIMHSKKLYAWETSPIHELALLIFCGEADFKAHSKTLVLDHKLKFRLDPKTIAAVIILREQMNAVINSHMRDMSLSEGLSQWLNVGLAVFSRRIGSSTVQ</sequence>
<dbReference type="InterPro" id="IPR007502">
    <property type="entry name" value="Helicase-assoc_dom"/>
</dbReference>
<evidence type="ECO:0000256" key="4">
    <source>
        <dbReference type="ARBA" id="ARBA00022640"/>
    </source>
</evidence>
<feature type="domain" description="Helicase ATP-binding" evidence="13">
    <location>
        <begin position="540"/>
        <end position="716"/>
    </location>
</feature>
<dbReference type="InterPro" id="IPR056890">
    <property type="entry name" value="UBA_DHX29-like"/>
</dbReference>
<dbReference type="PANTHER" id="PTHR18934:SF145">
    <property type="entry name" value="ATP-DEPENDENT RNA HELICASE DHX57-RELATED"/>
    <property type="match status" value="1"/>
</dbReference>
<keyword evidence="5" id="KW-0547">Nucleotide-binding</keyword>
<keyword evidence="9" id="KW-0694">RNA-binding</keyword>
<dbReference type="InterPro" id="IPR027417">
    <property type="entry name" value="P-loop_NTPase"/>
</dbReference>
<dbReference type="SMART" id="SM00847">
    <property type="entry name" value="HA2"/>
    <property type="match status" value="1"/>
</dbReference>
<evidence type="ECO:0000256" key="2">
    <source>
        <dbReference type="ARBA" id="ARBA00012552"/>
    </source>
</evidence>
<proteinExistence type="predicted"/>
<feature type="compositionally biased region" description="Polar residues" evidence="12">
    <location>
        <begin position="44"/>
        <end position="62"/>
    </location>
</feature>
<dbReference type="Proteomes" id="UP000076722">
    <property type="component" value="Unassembled WGS sequence"/>
</dbReference>
<keyword evidence="3" id="KW-0150">Chloroplast</keyword>
<dbReference type="SUPFAM" id="SSF52540">
    <property type="entry name" value="P-loop containing nucleoside triphosphate hydrolases"/>
    <property type="match status" value="1"/>
</dbReference>
<keyword evidence="4" id="KW-0934">Plastid</keyword>
<protein>
    <recommendedName>
        <fullName evidence="2">RNA helicase</fullName>
        <ecNumber evidence="2">3.6.4.13</ecNumber>
    </recommendedName>
</protein>
<evidence type="ECO:0000313" key="16">
    <source>
        <dbReference type="Proteomes" id="UP000076722"/>
    </source>
</evidence>
<dbReference type="EMBL" id="KV419408">
    <property type="protein sequence ID" value="KZS93148.1"/>
    <property type="molecule type" value="Genomic_DNA"/>
</dbReference>
<dbReference type="GO" id="GO:0005524">
    <property type="term" value="F:ATP binding"/>
    <property type="evidence" value="ECO:0007669"/>
    <property type="project" value="UniProtKB-KW"/>
</dbReference>
<dbReference type="PANTHER" id="PTHR18934">
    <property type="entry name" value="ATP-DEPENDENT RNA HELICASE"/>
    <property type="match status" value="1"/>
</dbReference>
<dbReference type="FunFam" id="3.40.50.300:FF:000819">
    <property type="entry name" value="ATP dependent RNA helicase, putative"/>
    <property type="match status" value="1"/>
</dbReference>
<dbReference type="Pfam" id="PF13401">
    <property type="entry name" value="AAA_22"/>
    <property type="match status" value="1"/>
</dbReference>
<dbReference type="InterPro" id="IPR014001">
    <property type="entry name" value="Helicase_ATP-bd"/>
</dbReference>
<evidence type="ECO:0000313" key="15">
    <source>
        <dbReference type="EMBL" id="KZS93148.1"/>
    </source>
</evidence>
<dbReference type="SMART" id="SM00490">
    <property type="entry name" value="HELICc"/>
    <property type="match status" value="1"/>
</dbReference>
<keyword evidence="10" id="KW-0809">Transit peptide</keyword>
<dbReference type="FunFam" id="3.40.50.300:FF:000500">
    <property type="entry name" value="ATP-dependent RNA helicase DHX29"/>
    <property type="match status" value="1"/>
</dbReference>
<comment type="subcellular location">
    <subcellularLocation>
        <location evidence="1">Plastid</location>
        <location evidence="1">Chloroplast</location>
    </subcellularLocation>
</comment>
<dbReference type="PROSITE" id="PS51192">
    <property type="entry name" value="HELICASE_ATP_BIND_1"/>
    <property type="match status" value="1"/>
</dbReference>
<evidence type="ECO:0000256" key="6">
    <source>
        <dbReference type="ARBA" id="ARBA00022801"/>
    </source>
</evidence>
<keyword evidence="16" id="KW-1185">Reference proteome</keyword>
<evidence type="ECO:0000256" key="12">
    <source>
        <dbReference type="SAM" id="MobiDB-lite"/>
    </source>
</evidence>
<dbReference type="Pfam" id="PF00271">
    <property type="entry name" value="Helicase_C"/>
    <property type="match status" value="1"/>
</dbReference>
<name>A0A164UE44_9AGAM</name>
<dbReference type="Gene3D" id="1.20.120.1080">
    <property type="match status" value="1"/>
</dbReference>
<evidence type="ECO:0000256" key="11">
    <source>
        <dbReference type="ARBA" id="ARBA00047984"/>
    </source>
</evidence>
<dbReference type="InterPro" id="IPR049945">
    <property type="entry name" value="AAA_22"/>
</dbReference>
<dbReference type="CDD" id="cd18791">
    <property type="entry name" value="SF2_C_RHA"/>
    <property type="match status" value="1"/>
</dbReference>
<feature type="domain" description="Helicase C-terminal" evidence="14">
    <location>
        <begin position="825"/>
        <end position="990"/>
    </location>
</feature>
<dbReference type="InterPro" id="IPR001650">
    <property type="entry name" value="Helicase_C-like"/>
</dbReference>
<evidence type="ECO:0000256" key="7">
    <source>
        <dbReference type="ARBA" id="ARBA00022806"/>
    </source>
</evidence>
<evidence type="ECO:0000259" key="13">
    <source>
        <dbReference type="PROSITE" id="PS51192"/>
    </source>
</evidence>
<reference evidence="15 16" key="1">
    <citation type="journal article" date="2016" name="Mol. Biol. Evol.">
        <title>Comparative Genomics of Early-Diverging Mushroom-Forming Fungi Provides Insights into the Origins of Lignocellulose Decay Capabilities.</title>
        <authorList>
            <person name="Nagy L.G."/>
            <person name="Riley R."/>
            <person name="Tritt A."/>
            <person name="Adam C."/>
            <person name="Daum C."/>
            <person name="Floudas D."/>
            <person name="Sun H."/>
            <person name="Yadav J.S."/>
            <person name="Pangilinan J."/>
            <person name="Larsson K.H."/>
            <person name="Matsuura K."/>
            <person name="Barry K."/>
            <person name="Labutti K."/>
            <person name="Kuo R."/>
            <person name="Ohm R.A."/>
            <person name="Bhattacharya S.S."/>
            <person name="Shirouzu T."/>
            <person name="Yoshinaga Y."/>
            <person name="Martin F.M."/>
            <person name="Grigoriev I.V."/>
            <person name="Hibbett D.S."/>
        </authorList>
    </citation>
    <scope>NUCLEOTIDE SEQUENCE [LARGE SCALE GENOMIC DNA]</scope>
    <source>
        <strain evidence="15 16">HHB9708</strain>
    </source>
</reference>
<accession>A0A164UE44</accession>
<evidence type="ECO:0000256" key="9">
    <source>
        <dbReference type="ARBA" id="ARBA00022884"/>
    </source>
</evidence>
<dbReference type="PROSITE" id="PS51194">
    <property type="entry name" value="HELICASE_CTER"/>
    <property type="match status" value="1"/>
</dbReference>
<evidence type="ECO:0000256" key="1">
    <source>
        <dbReference type="ARBA" id="ARBA00004229"/>
    </source>
</evidence>
<evidence type="ECO:0000256" key="10">
    <source>
        <dbReference type="ARBA" id="ARBA00022946"/>
    </source>
</evidence>
<feature type="region of interest" description="Disordered" evidence="12">
    <location>
        <begin position="234"/>
        <end position="289"/>
    </location>
</feature>
<dbReference type="CDD" id="cd17917">
    <property type="entry name" value="DEXHc_RHA-like"/>
    <property type="match status" value="1"/>
</dbReference>
<dbReference type="Pfam" id="PF07717">
    <property type="entry name" value="OB_NTP_bind"/>
    <property type="match status" value="1"/>
</dbReference>
<dbReference type="OrthoDB" id="5600252at2759"/>
<keyword evidence="8" id="KW-0067">ATP-binding</keyword>
<dbReference type="Pfam" id="PF24899">
    <property type="entry name" value="UBA_DHX29"/>
    <property type="match status" value="1"/>
</dbReference>
<dbReference type="EC" id="3.6.4.13" evidence="2"/>
<dbReference type="InterPro" id="IPR011709">
    <property type="entry name" value="DEAD-box_helicase_OB_fold"/>
</dbReference>
<dbReference type="Gene3D" id="3.40.50.300">
    <property type="entry name" value="P-loop containing nucleotide triphosphate hydrolases"/>
    <property type="match status" value="2"/>
</dbReference>
<evidence type="ECO:0000256" key="5">
    <source>
        <dbReference type="ARBA" id="ARBA00022741"/>
    </source>
</evidence>
<gene>
    <name evidence="15" type="ORF">SISNIDRAFT_455123</name>
</gene>
<organism evidence="15 16">
    <name type="scientific">Sistotremastrum niveocremeum HHB9708</name>
    <dbReference type="NCBI Taxonomy" id="1314777"/>
    <lineage>
        <taxon>Eukaryota</taxon>
        <taxon>Fungi</taxon>
        <taxon>Dikarya</taxon>
        <taxon>Basidiomycota</taxon>
        <taxon>Agaricomycotina</taxon>
        <taxon>Agaricomycetes</taxon>
        <taxon>Sistotremastrales</taxon>
        <taxon>Sistotremastraceae</taxon>
        <taxon>Sertulicium</taxon>
        <taxon>Sertulicium niveocremeum</taxon>
    </lineage>
</organism>
<dbReference type="FunFam" id="1.20.120.1080:FF:000002">
    <property type="entry name" value="Putative ATP-dependent RNA helicase DHX36"/>
    <property type="match status" value="1"/>
</dbReference>